<accession>A0ACB7RRJ5</accession>
<proteinExistence type="predicted"/>
<sequence>MHGVPGASANNNGAAVMALGPLKINPVALNRLKAFLNEPAYKDATESSSVCNTRLVVERRLRLPFLDAQTGVAQSDCALWMARWQRMPGHAEGQLYSYPARRWRKRRRQYLMNDRYLGATRLREQPPDYGDAAASSWNALPDEALSSTTVSSFMNAIADLPAIL</sequence>
<keyword evidence="2" id="KW-1185">Reference proteome</keyword>
<protein>
    <submittedName>
        <fullName evidence="1">Uncharacterized protein</fullName>
    </submittedName>
</protein>
<dbReference type="Proteomes" id="UP000821845">
    <property type="component" value="Chromosome 7"/>
</dbReference>
<name>A0ACB7RRJ5_HYAAI</name>
<organism evidence="1 2">
    <name type="scientific">Hyalomma asiaticum</name>
    <name type="common">Tick</name>
    <dbReference type="NCBI Taxonomy" id="266040"/>
    <lineage>
        <taxon>Eukaryota</taxon>
        <taxon>Metazoa</taxon>
        <taxon>Ecdysozoa</taxon>
        <taxon>Arthropoda</taxon>
        <taxon>Chelicerata</taxon>
        <taxon>Arachnida</taxon>
        <taxon>Acari</taxon>
        <taxon>Parasitiformes</taxon>
        <taxon>Ixodida</taxon>
        <taxon>Ixodoidea</taxon>
        <taxon>Ixodidae</taxon>
        <taxon>Hyalomminae</taxon>
        <taxon>Hyalomma</taxon>
    </lineage>
</organism>
<reference evidence="1" key="1">
    <citation type="submission" date="2020-05" db="EMBL/GenBank/DDBJ databases">
        <title>Large-scale comparative analyses of tick genomes elucidate their genetic diversity and vector capacities.</title>
        <authorList>
            <person name="Jia N."/>
            <person name="Wang J."/>
            <person name="Shi W."/>
            <person name="Du L."/>
            <person name="Sun Y."/>
            <person name="Zhan W."/>
            <person name="Jiang J."/>
            <person name="Wang Q."/>
            <person name="Zhang B."/>
            <person name="Ji P."/>
            <person name="Sakyi L.B."/>
            <person name="Cui X."/>
            <person name="Yuan T."/>
            <person name="Jiang B."/>
            <person name="Yang W."/>
            <person name="Lam T.T.-Y."/>
            <person name="Chang Q."/>
            <person name="Ding S."/>
            <person name="Wang X."/>
            <person name="Zhu J."/>
            <person name="Ruan X."/>
            <person name="Zhao L."/>
            <person name="Wei J."/>
            <person name="Que T."/>
            <person name="Du C."/>
            <person name="Cheng J."/>
            <person name="Dai P."/>
            <person name="Han X."/>
            <person name="Huang E."/>
            <person name="Gao Y."/>
            <person name="Liu J."/>
            <person name="Shao H."/>
            <person name="Ye R."/>
            <person name="Li L."/>
            <person name="Wei W."/>
            <person name="Wang X."/>
            <person name="Wang C."/>
            <person name="Yang T."/>
            <person name="Huo Q."/>
            <person name="Li W."/>
            <person name="Guo W."/>
            <person name="Chen H."/>
            <person name="Zhou L."/>
            <person name="Ni X."/>
            <person name="Tian J."/>
            <person name="Zhou Y."/>
            <person name="Sheng Y."/>
            <person name="Liu T."/>
            <person name="Pan Y."/>
            <person name="Xia L."/>
            <person name="Li J."/>
            <person name="Zhao F."/>
            <person name="Cao W."/>
        </authorList>
    </citation>
    <scope>NUCLEOTIDE SEQUENCE</scope>
    <source>
        <strain evidence="1">Hyas-2018</strain>
    </source>
</reference>
<evidence type="ECO:0000313" key="1">
    <source>
        <dbReference type="EMBL" id="KAH6925291.1"/>
    </source>
</evidence>
<comment type="caution">
    <text evidence="1">The sequence shown here is derived from an EMBL/GenBank/DDBJ whole genome shotgun (WGS) entry which is preliminary data.</text>
</comment>
<evidence type="ECO:0000313" key="2">
    <source>
        <dbReference type="Proteomes" id="UP000821845"/>
    </source>
</evidence>
<dbReference type="EMBL" id="CM023487">
    <property type="protein sequence ID" value="KAH6925291.1"/>
    <property type="molecule type" value="Genomic_DNA"/>
</dbReference>
<gene>
    <name evidence="1" type="ORF">HPB50_003359</name>
</gene>